<evidence type="ECO:0000256" key="1">
    <source>
        <dbReference type="ARBA" id="ARBA00004162"/>
    </source>
</evidence>
<reference evidence="10" key="1">
    <citation type="journal article" date="2019" name="Int. J. Syst. Evol. Microbiol.">
        <title>The Global Catalogue of Microorganisms (GCM) 10K type strain sequencing project: providing services to taxonomists for standard genome sequencing and annotation.</title>
        <authorList>
            <consortium name="The Broad Institute Genomics Platform"/>
            <consortium name="The Broad Institute Genome Sequencing Center for Infectious Disease"/>
            <person name="Wu L."/>
            <person name="Ma J."/>
        </authorList>
    </citation>
    <scope>NUCLEOTIDE SEQUENCE [LARGE SCALE GENOMIC DNA]</scope>
    <source>
        <strain evidence="10">JCM 14370</strain>
    </source>
</reference>
<evidence type="ECO:0000256" key="8">
    <source>
        <dbReference type="SAM" id="Phobius"/>
    </source>
</evidence>
<dbReference type="Gene3D" id="3.30.420.270">
    <property type="match status" value="1"/>
</dbReference>
<evidence type="ECO:0000256" key="3">
    <source>
        <dbReference type="ARBA" id="ARBA00022475"/>
    </source>
</evidence>
<evidence type="ECO:0000256" key="5">
    <source>
        <dbReference type="ARBA" id="ARBA00022989"/>
    </source>
</evidence>
<dbReference type="RefSeq" id="WP_189001156.1">
    <property type="nucleotide sequence ID" value="NZ_BMOD01000003.1"/>
</dbReference>
<dbReference type="Proteomes" id="UP000632222">
    <property type="component" value="Unassembled WGS sequence"/>
</dbReference>
<comment type="similarity">
    <text evidence="2 7">Belongs to the ExbD/TolR family.</text>
</comment>
<keyword evidence="4 7" id="KW-0812">Transmembrane</keyword>
<dbReference type="PANTHER" id="PTHR30558:SF3">
    <property type="entry name" value="BIOPOLYMER TRANSPORT PROTEIN EXBD-RELATED"/>
    <property type="match status" value="1"/>
</dbReference>
<keyword evidence="10" id="KW-1185">Reference proteome</keyword>
<dbReference type="EMBL" id="BMOD01000003">
    <property type="protein sequence ID" value="GGJ26777.1"/>
    <property type="molecule type" value="Genomic_DNA"/>
</dbReference>
<evidence type="ECO:0000313" key="10">
    <source>
        <dbReference type="Proteomes" id="UP000632222"/>
    </source>
</evidence>
<evidence type="ECO:0000313" key="9">
    <source>
        <dbReference type="EMBL" id="GGJ26777.1"/>
    </source>
</evidence>
<keyword evidence="7" id="KW-0653">Protein transport</keyword>
<evidence type="ECO:0000256" key="2">
    <source>
        <dbReference type="ARBA" id="ARBA00005811"/>
    </source>
</evidence>
<feature type="transmembrane region" description="Helical" evidence="8">
    <location>
        <begin position="12"/>
        <end position="32"/>
    </location>
</feature>
<dbReference type="PANTHER" id="PTHR30558">
    <property type="entry name" value="EXBD MEMBRANE COMPONENT OF PMF-DRIVEN MACROMOLECULE IMPORT SYSTEM"/>
    <property type="match status" value="1"/>
</dbReference>
<gene>
    <name evidence="9" type="ORF">GCM10008938_11130</name>
</gene>
<evidence type="ECO:0000256" key="7">
    <source>
        <dbReference type="RuleBase" id="RU003879"/>
    </source>
</evidence>
<dbReference type="InterPro" id="IPR003400">
    <property type="entry name" value="ExbD"/>
</dbReference>
<name>A0ABQ2CW63_9DEIO</name>
<keyword evidence="3" id="KW-1003">Cell membrane</keyword>
<proteinExistence type="inferred from homology"/>
<organism evidence="9 10">
    <name type="scientific">Deinococcus roseus</name>
    <dbReference type="NCBI Taxonomy" id="392414"/>
    <lineage>
        <taxon>Bacteria</taxon>
        <taxon>Thermotogati</taxon>
        <taxon>Deinococcota</taxon>
        <taxon>Deinococci</taxon>
        <taxon>Deinococcales</taxon>
        <taxon>Deinococcaceae</taxon>
        <taxon>Deinococcus</taxon>
    </lineage>
</organism>
<protein>
    <submittedName>
        <fullName evidence="9">Biopolymer transporter ExbD</fullName>
    </submittedName>
</protein>
<comment type="subcellular location">
    <subcellularLocation>
        <location evidence="1">Cell membrane</location>
        <topology evidence="1">Single-pass membrane protein</topology>
    </subcellularLocation>
    <subcellularLocation>
        <location evidence="7">Cell membrane</location>
        <topology evidence="7">Single-pass type II membrane protein</topology>
    </subcellularLocation>
</comment>
<comment type="caution">
    <text evidence="9">The sequence shown here is derived from an EMBL/GenBank/DDBJ whole genome shotgun (WGS) entry which is preliminary data.</text>
</comment>
<keyword evidence="5 8" id="KW-1133">Transmembrane helix</keyword>
<keyword evidence="6 8" id="KW-0472">Membrane</keyword>
<keyword evidence="7" id="KW-0813">Transport</keyword>
<evidence type="ECO:0000256" key="4">
    <source>
        <dbReference type="ARBA" id="ARBA00022692"/>
    </source>
</evidence>
<sequence length="133" mass="14663">MRRSRRREAEHVTFDFAPMVDIVLLLVIFFMLTSQLMSQDRTVPLDLPTASSSIKDATRIPTISIQKNGSIFLEGKQVTLQQLQTQVKTAVKNSGGIVALRADQSSNYGVVVSVMDAIRKVGTVKIALATEEK</sequence>
<accession>A0ABQ2CW63</accession>
<evidence type="ECO:0000256" key="6">
    <source>
        <dbReference type="ARBA" id="ARBA00023136"/>
    </source>
</evidence>
<dbReference type="Pfam" id="PF02472">
    <property type="entry name" value="ExbD"/>
    <property type="match status" value="1"/>
</dbReference>